<dbReference type="SFLD" id="SFLDG01162">
    <property type="entry name" value="I"/>
    <property type="match status" value="1"/>
</dbReference>
<feature type="binding site" evidence="3">
    <location>
        <position position="348"/>
    </location>
    <ligand>
        <name>dimethylallyl diphosphate</name>
        <dbReference type="ChEBI" id="CHEBI:57623"/>
    </ligand>
</feature>
<dbReference type="EMBL" id="JQGA01000215">
    <property type="protein sequence ID" value="KGO77174.1"/>
    <property type="molecule type" value="Genomic_DNA"/>
</dbReference>
<dbReference type="InterPro" id="IPR012148">
    <property type="entry name" value="ABBA_DMATS-like"/>
</dbReference>
<dbReference type="Pfam" id="PF11991">
    <property type="entry name" value="Trp_DMAT"/>
    <property type="match status" value="1"/>
</dbReference>
<feature type="binding site" evidence="3">
    <location>
        <position position="266"/>
    </location>
    <ligand>
        <name>dimethylallyl diphosphate</name>
        <dbReference type="ChEBI" id="CHEBI:57623"/>
    </ligand>
</feature>
<dbReference type="OrthoDB" id="5392033at2759"/>
<evidence type="ECO:0000313" key="4">
    <source>
        <dbReference type="EMBL" id="KGO77174.1"/>
    </source>
</evidence>
<proteinExistence type="inferred from homology"/>
<feature type="binding site" evidence="3">
    <location>
        <position position="107"/>
    </location>
    <ligand>
        <name>dimethylallyl diphosphate</name>
        <dbReference type="ChEBI" id="CHEBI:57623"/>
    </ligand>
</feature>
<dbReference type="InterPro" id="IPR017795">
    <property type="entry name" value="ABBA_NscD-like"/>
</dbReference>
<keyword evidence="2 4" id="KW-0808">Transferase</keyword>
<comment type="caution">
    <text evidence="4">The sequence shown here is derived from an EMBL/GenBank/DDBJ whole genome shotgun (WGS) entry which is preliminary data.</text>
</comment>
<reference evidence="4 5" key="1">
    <citation type="journal article" date="2015" name="Mol. Plant Microbe Interact.">
        <title>Genome, transcriptome, and functional analyses of Penicillium expansum provide new insights into secondary metabolism and pathogenicity.</title>
        <authorList>
            <person name="Ballester A.R."/>
            <person name="Marcet-Houben M."/>
            <person name="Levin E."/>
            <person name="Sela N."/>
            <person name="Selma-Lazaro C."/>
            <person name="Carmona L."/>
            <person name="Wisniewski M."/>
            <person name="Droby S."/>
            <person name="Gonzalez-Candelas L."/>
            <person name="Gabaldon T."/>
        </authorList>
    </citation>
    <scope>NUCLEOTIDE SEQUENCE [LARGE SCALE GENOMIC DNA]</scope>
    <source>
        <strain evidence="4 5">PHI-1</strain>
    </source>
</reference>
<feature type="binding site" evidence="3">
    <location>
        <position position="197"/>
    </location>
    <ligand>
        <name>dimethylallyl diphosphate</name>
        <dbReference type="ChEBI" id="CHEBI:57623"/>
    </ligand>
</feature>
<dbReference type="Proteomes" id="UP000030104">
    <property type="component" value="Unassembled WGS sequence"/>
</dbReference>
<dbReference type="OMA" id="GFLAWDC"/>
<keyword evidence="5" id="KW-1185">Reference proteome</keyword>
<accession>A0A0A2LB91</accession>
<evidence type="ECO:0000313" key="5">
    <source>
        <dbReference type="Proteomes" id="UP000030104"/>
    </source>
</evidence>
<gene>
    <name evidence="4" type="ORF">PITC_024160</name>
</gene>
<evidence type="ECO:0000256" key="2">
    <source>
        <dbReference type="ARBA" id="ARBA00022679"/>
    </source>
</evidence>
<dbReference type="InterPro" id="IPR033964">
    <property type="entry name" value="ABBA"/>
</dbReference>
<sequence>MTVDTSGFPAPVPTSKVDMVAKLSSSFDDAQHELWWQKTAPILANVLDSAKYSPEHQERYLRFYAQSLIPRMGPHPQNFRSAVTRSGLPLEFSVNYQQHGGADPTVRIGFEPVGKMSGTKEDPYNQRALADLLKHIASLKLDAYDDTLFKYFIEAHTVSDAERIQLAGNKVEGSDLSVSQTALGFDLKGGAVSVKGYTFPALKCKATGKDFPQLCEESISTLSGMMGHLPAFDTVNSYLKESNGYSQWTFFACDCVAPSKSRVKLYSSTNEVVWSKVESIWTLGGRVGGPDVSTGLDYLKRLWVLLKIHEGSRDFTGGFDDGADATPTPIIWNYEMKPGVSHPQVKFYFPIHGDNDLIIIRGLAQFLEEIGQVDQGRGYEQTVQRYFPDRDFSKTARLTSWISFAYTEKTGVYLSVYYHSSLDYPWSELEENEKKTS</sequence>
<dbReference type="PIRSF" id="PIRSF000509">
    <property type="entry name" value="Trp_DMAT"/>
    <property type="match status" value="1"/>
</dbReference>
<protein>
    <submittedName>
        <fullName evidence="4">Aromatic prenyltransferase, DMATS type</fullName>
    </submittedName>
</protein>
<dbReference type="GO" id="GO:0009820">
    <property type="term" value="P:alkaloid metabolic process"/>
    <property type="evidence" value="ECO:0007669"/>
    <property type="project" value="InterPro"/>
</dbReference>
<dbReference type="SFLD" id="SFLDS00036">
    <property type="entry name" value="Aromatic_Prenyltransferase"/>
    <property type="match status" value="1"/>
</dbReference>
<evidence type="ECO:0000256" key="1">
    <source>
        <dbReference type="ARBA" id="ARBA00010209"/>
    </source>
</evidence>
<evidence type="ECO:0000256" key="3">
    <source>
        <dbReference type="PIRSR" id="PIRSR000509-1"/>
    </source>
</evidence>
<feature type="binding site" evidence="3">
    <location>
        <position position="91"/>
    </location>
    <ligand>
        <name>L-tryptophan</name>
        <dbReference type="ChEBI" id="CHEBI:57912"/>
    </ligand>
</feature>
<comment type="similarity">
    <text evidence="1">Belongs to the tryptophan dimethylallyltransferase family.</text>
</comment>
<feature type="binding site" evidence="3">
    <location>
        <position position="417"/>
    </location>
    <ligand>
        <name>dimethylallyl diphosphate</name>
        <dbReference type="ChEBI" id="CHEBI:57623"/>
    </ligand>
</feature>
<feature type="binding site" evidence="3">
    <location>
        <position position="262"/>
    </location>
    <ligand>
        <name>dimethylallyl diphosphate</name>
        <dbReference type="ChEBI" id="CHEBI:57623"/>
    </ligand>
</feature>
<dbReference type="HOGENOM" id="CLU_037431_0_0_1"/>
<name>A0A0A2LB91_PENIT</name>
<dbReference type="GO" id="GO:0016765">
    <property type="term" value="F:transferase activity, transferring alkyl or aryl (other than methyl) groups"/>
    <property type="evidence" value="ECO:0007669"/>
    <property type="project" value="InterPro"/>
</dbReference>
<dbReference type="PANTHER" id="PTHR40627">
    <property type="entry name" value="INDOLE PRENYLTRANSFERASE TDIB-RELATED"/>
    <property type="match status" value="1"/>
</dbReference>
<feature type="binding site" evidence="3">
    <location>
        <position position="195"/>
    </location>
    <ligand>
        <name>dimethylallyl diphosphate</name>
        <dbReference type="ChEBI" id="CHEBI:57623"/>
    </ligand>
</feature>
<dbReference type="CDD" id="cd13929">
    <property type="entry name" value="PT-DMATS_CymD"/>
    <property type="match status" value="1"/>
</dbReference>
<dbReference type="PhylomeDB" id="A0A0A2LB91"/>
<dbReference type="AlphaFoldDB" id="A0A0A2LB91"/>
<feature type="binding site" evidence="3">
    <location>
        <position position="413"/>
    </location>
    <ligand>
        <name>dimethylallyl diphosphate</name>
        <dbReference type="ChEBI" id="CHEBI:57623"/>
    </ligand>
</feature>
<feature type="binding site" evidence="3">
    <location>
        <position position="264"/>
    </location>
    <ligand>
        <name>dimethylallyl diphosphate</name>
        <dbReference type="ChEBI" id="CHEBI:57623"/>
    </ligand>
</feature>
<organism evidence="4 5">
    <name type="scientific">Penicillium italicum</name>
    <name type="common">Blue mold</name>
    <dbReference type="NCBI Taxonomy" id="40296"/>
    <lineage>
        <taxon>Eukaryota</taxon>
        <taxon>Fungi</taxon>
        <taxon>Dikarya</taxon>
        <taxon>Ascomycota</taxon>
        <taxon>Pezizomycotina</taxon>
        <taxon>Eurotiomycetes</taxon>
        <taxon>Eurotiomycetidae</taxon>
        <taxon>Eurotiales</taxon>
        <taxon>Aspergillaceae</taxon>
        <taxon>Penicillium</taxon>
    </lineage>
</organism>
<dbReference type="PANTHER" id="PTHR40627:SF3">
    <property type="entry name" value="PRENYLTRANSFERASE ASQH2-RELATED"/>
    <property type="match status" value="1"/>
</dbReference>
<dbReference type="NCBIfam" id="TIGR03429">
    <property type="entry name" value="arom_pren_DMATS"/>
    <property type="match status" value="1"/>
</dbReference>